<evidence type="ECO:0000256" key="4">
    <source>
        <dbReference type="ARBA" id="ARBA00022692"/>
    </source>
</evidence>
<name>A0ABW5XBK3_9FLAO</name>
<evidence type="ECO:0000256" key="1">
    <source>
        <dbReference type="ARBA" id="ARBA00004571"/>
    </source>
</evidence>
<keyword evidence="5 12" id="KW-0732">Signal</keyword>
<dbReference type="Gene3D" id="2.170.130.10">
    <property type="entry name" value="TonB-dependent receptor, plug domain"/>
    <property type="match status" value="1"/>
</dbReference>
<evidence type="ECO:0000256" key="11">
    <source>
        <dbReference type="RuleBase" id="RU003357"/>
    </source>
</evidence>
<evidence type="ECO:0000256" key="7">
    <source>
        <dbReference type="ARBA" id="ARBA00023136"/>
    </source>
</evidence>
<feature type="signal peptide" evidence="12">
    <location>
        <begin position="1"/>
        <end position="21"/>
    </location>
</feature>
<dbReference type="InterPro" id="IPR036942">
    <property type="entry name" value="Beta-barrel_TonB_sf"/>
</dbReference>
<dbReference type="EMBL" id="JBHUOJ010000039">
    <property type="protein sequence ID" value="MFD2835319.1"/>
    <property type="molecule type" value="Genomic_DNA"/>
</dbReference>
<evidence type="ECO:0000259" key="13">
    <source>
        <dbReference type="Pfam" id="PF00593"/>
    </source>
</evidence>
<dbReference type="Proteomes" id="UP001597438">
    <property type="component" value="Unassembled WGS sequence"/>
</dbReference>
<dbReference type="RefSeq" id="WP_251741190.1">
    <property type="nucleotide sequence ID" value="NZ_JBHUOJ010000039.1"/>
</dbReference>
<feature type="domain" description="TonB-dependent receptor-like beta-barrel" evidence="13">
    <location>
        <begin position="166"/>
        <end position="584"/>
    </location>
</feature>
<protein>
    <submittedName>
        <fullName evidence="15">TonB-dependent receptor plug domain-containing protein</fullName>
    </submittedName>
</protein>
<proteinExistence type="inferred from homology"/>
<accession>A0ABW5XBK3</accession>
<keyword evidence="9 10" id="KW-0998">Cell outer membrane</keyword>
<dbReference type="InterPro" id="IPR000531">
    <property type="entry name" value="Beta-barrel_TonB"/>
</dbReference>
<sequence>MNRNIYLLFALFICGCFNVTAQNDSINWLDEVRLSDVKLKKFSTGQHITELSDSLLQKNKQQLTDVLNFNTPIYFKENGRGMVSSPSFRGTTASQTAVIWNGININSQLNGQVDFNTINTTGYNEISIRGGGGSVVYGTGAIGGSVHLNNSISFKNKKEHNLLLQYGSFNTIDTRYNFKLSKSKWSLNLALSRNSSDNDYDFPNGTENLNGEYFNNVVNIALGYRFNSKNILKIISEIYDGERHFSLIRSSENRTKYQDLTTRNLLEWNSWFIDFKQTLSLAFIGEEYKYYPNIDSQNFSFGSANNFIAKYDLDYKLNEEILFNAVLQNTYTEGEGSSFDDNDRNIFSAALLGKHYINEDLQYEAGLRKEITSNYESPLLFSFGVDYKLNDFYTLKLNASKNFRIPTYNDLYWSSAGNPELHPEKSLQAELGNQFNFQNVEAGVIFYYNDIKDMIRWLPGSDGIWHPENEDKVNIYGLESFINWRKTFSNETILTARGSYAYTISKNPETNKQLIYVPYHKVTGNLSYQFRQFTPSLQVLYNGSVYTRTDYSEQLSGYILTNFGLAYTIDKRWDWELGTRINNLFNTEYQNVEDRWMPGINYSIFLIFNI</sequence>
<evidence type="ECO:0000256" key="2">
    <source>
        <dbReference type="ARBA" id="ARBA00022448"/>
    </source>
</evidence>
<keyword evidence="8 15" id="KW-0675">Receptor</keyword>
<feature type="domain" description="TonB-dependent receptor plug" evidence="14">
    <location>
        <begin position="43"/>
        <end position="144"/>
    </location>
</feature>
<reference evidence="16" key="1">
    <citation type="journal article" date="2019" name="Int. J. Syst. Evol. Microbiol.">
        <title>The Global Catalogue of Microorganisms (GCM) 10K type strain sequencing project: providing services to taxonomists for standard genome sequencing and annotation.</title>
        <authorList>
            <consortium name="The Broad Institute Genomics Platform"/>
            <consortium name="The Broad Institute Genome Sequencing Center for Infectious Disease"/>
            <person name="Wu L."/>
            <person name="Ma J."/>
        </authorList>
    </citation>
    <scope>NUCLEOTIDE SEQUENCE [LARGE SCALE GENOMIC DNA]</scope>
    <source>
        <strain evidence="16">KCTC 52925</strain>
    </source>
</reference>
<dbReference type="SUPFAM" id="SSF56935">
    <property type="entry name" value="Porins"/>
    <property type="match status" value="1"/>
</dbReference>
<evidence type="ECO:0000256" key="3">
    <source>
        <dbReference type="ARBA" id="ARBA00022452"/>
    </source>
</evidence>
<gene>
    <name evidence="15" type="ORF">ACFSYS_18655</name>
</gene>
<evidence type="ECO:0000259" key="14">
    <source>
        <dbReference type="Pfam" id="PF07715"/>
    </source>
</evidence>
<dbReference type="InterPro" id="IPR039426">
    <property type="entry name" value="TonB-dep_rcpt-like"/>
</dbReference>
<dbReference type="Pfam" id="PF00593">
    <property type="entry name" value="TonB_dep_Rec_b-barrel"/>
    <property type="match status" value="1"/>
</dbReference>
<dbReference type="PANTHER" id="PTHR30069:SF29">
    <property type="entry name" value="HEMOGLOBIN AND HEMOGLOBIN-HAPTOGLOBIN-BINDING PROTEIN 1-RELATED"/>
    <property type="match status" value="1"/>
</dbReference>
<keyword evidence="7 10" id="KW-0472">Membrane</keyword>
<dbReference type="PROSITE" id="PS52016">
    <property type="entry name" value="TONB_DEPENDENT_REC_3"/>
    <property type="match status" value="1"/>
</dbReference>
<keyword evidence="16" id="KW-1185">Reference proteome</keyword>
<feature type="chain" id="PRO_5045222684" evidence="12">
    <location>
        <begin position="22"/>
        <end position="610"/>
    </location>
</feature>
<dbReference type="Pfam" id="PF07715">
    <property type="entry name" value="Plug"/>
    <property type="match status" value="1"/>
</dbReference>
<evidence type="ECO:0000313" key="16">
    <source>
        <dbReference type="Proteomes" id="UP001597438"/>
    </source>
</evidence>
<keyword evidence="4 10" id="KW-0812">Transmembrane</keyword>
<comment type="caution">
    <text evidence="15">The sequence shown here is derived from an EMBL/GenBank/DDBJ whole genome shotgun (WGS) entry which is preliminary data.</text>
</comment>
<dbReference type="PANTHER" id="PTHR30069">
    <property type="entry name" value="TONB-DEPENDENT OUTER MEMBRANE RECEPTOR"/>
    <property type="match status" value="1"/>
</dbReference>
<dbReference type="InterPro" id="IPR012910">
    <property type="entry name" value="Plug_dom"/>
</dbReference>
<evidence type="ECO:0000256" key="8">
    <source>
        <dbReference type="ARBA" id="ARBA00023170"/>
    </source>
</evidence>
<evidence type="ECO:0000256" key="9">
    <source>
        <dbReference type="ARBA" id="ARBA00023237"/>
    </source>
</evidence>
<comment type="subcellular location">
    <subcellularLocation>
        <location evidence="1 10">Cell outer membrane</location>
        <topology evidence="1 10">Multi-pass membrane protein</topology>
    </subcellularLocation>
</comment>
<keyword evidence="2 10" id="KW-0813">Transport</keyword>
<keyword evidence="3 10" id="KW-1134">Transmembrane beta strand</keyword>
<evidence type="ECO:0000256" key="5">
    <source>
        <dbReference type="ARBA" id="ARBA00022729"/>
    </source>
</evidence>
<evidence type="ECO:0000256" key="6">
    <source>
        <dbReference type="ARBA" id="ARBA00023077"/>
    </source>
</evidence>
<dbReference type="InterPro" id="IPR037066">
    <property type="entry name" value="Plug_dom_sf"/>
</dbReference>
<organism evidence="15 16">
    <name type="scientific">Christiangramia antarctica</name>
    <dbReference type="NCBI Taxonomy" id="2058158"/>
    <lineage>
        <taxon>Bacteria</taxon>
        <taxon>Pseudomonadati</taxon>
        <taxon>Bacteroidota</taxon>
        <taxon>Flavobacteriia</taxon>
        <taxon>Flavobacteriales</taxon>
        <taxon>Flavobacteriaceae</taxon>
        <taxon>Christiangramia</taxon>
    </lineage>
</organism>
<dbReference type="Gene3D" id="2.40.170.20">
    <property type="entry name" value="TonB-dependent receptor, beta-barrel domain"/>
    <property type="match status" value="1"/>
</dbReference>
<comment type="similarity">
    <text evidence="10 11">Belongs to the TonB-dependent receptor family.</text>
</comment>
<evidence type="ECO:0000256" key="12">
    <source>
        <dbReference type="SAM" id="SignalP"/>
    </source>
</evidence>
<evidence type="ECO:0000256" key="10">
    <source>
        <dbReference type="PROSITE-ProRule" id="PRU01360"/>
    </source>
</evidence>
<dbReference type="PROSITE" id="PS51257">
    <property type="entry name" value="PROKAR_LIPOPROTEIN"/>
    <property type="match status" value="1"/>
</dbReference>
<evidence type="ECO:0000313" key="15">
    <source>
        <dbReference type="EMBL" id="MFD2835319.1"/>
    </source>
</evidence>
<keyword evidence="6 11" id="KW-0798">TonB box</keyword>